<evidence type="ECO:0000313" key="2">
    <source>
        <dbReference type="Proteomes" id="UP000675880"/>
    </source>
</evidence>
<protein>
    <submittedName>
        <fullName evidence="1">Uncharacterized protein</fullName>
    </submittedName>
</protein>
<dbReference type="Proteomes" id="UP000675880">
    <property type="component" value="Unassembled WGS sequence"/>
</dbReference>
<keyword evidence="2" id="KW-1185">Reference proteome</keyword>
<reference evidence="1 2" key="1">
    <citation type="submission" date="2021-02" db="EMBL/GenBank/DDBJ databases">
        <authorList>
            <person name="Han P."/>
        </authorList>
    </citation>
    <scope>NUCLEOTIDE SEQUENCE [LARGE SCALE GENOMIC DNA]</scope>
    <source>
        <strain evidence="1">Candidatus Nitrospira sp. ZN2</strain>
    </source>
</reference>
<comment type="caution">
    <text evidence="1">The sequence shown here is derived from an EMBL/GenBank/DDBJ whole genome shotgun (WGS) entry which is preliminary data.</text>
</comment>
<gene>
    <name evidence="1" type="ORF">NSPZN2_50198</name>
</gene>
<sequence length="89" mass="9804">MFPARVGMNRRLAGVVMARSGVPRASGDEPSLMSESEIDLSVFPARVGMNRDGSVREAASQRVPRASGDEPRLHFPWRLTHACSPREWG</sequence>
<organism evidence="1 2">
    <name type="scientific">Nitrospira defluvii</name>
    <dbReference type="NCBI Taxonomy" id="330214"/>
    <lineage>
        <taxon>Bacteria</taxon>
        <taxon>Pseudomonadati</taxon>
        <taxon>Nitrospirota</taxon>
        <taxon>Nitrospiria</taxon>
        <taxon>Nitrospirales</taxon>
        <taxon>Nitrospiraceae</taxon>
        <taxon>Nitrospira</taxon>
    </lineage>
</organism>
<dbReference type="EMBL" id="CAJNBJ010000018">
    <property type="protein sequence ID" value="CAE6787814.1"/>
    <property type="molecule type" value="Genomic_DNA"/>
</dbReference>
<accession>A0ABM8S408</accession>
<proteinExistence type="predicted"/>
<evidence type="ECO:0000313" key="1">
    <source>
        <dbReference type="EMBL" id="CAE6787814.1"/>
    </source>
</evidence>
<name>A0ABM8S408_9BACT</name>